<dbReference type="PATRIC" id="fig|1423744.4.peg.686"/>
<keyword evidence="7" id="KW-1003">Cell membrane</keyword>
<dbReference type="AlphaFoldDB" id="A0A0R2DK83"/>
<sequence length="180" mass="20664">MKLDNKTIGQRYAKAFFELSLERKTLDTDFEELSVLMQLVKENTELGDVLTDPRLRDSEKQKLLTTFSQSFSQNVQDFLNLIQDYKRFDKIEFIIDAFNDYYNAYYQKATGKVTSVVALDDNQKANLSKAYAKKFGLKSFEFENEIDSSLIGGVIVEAQGQVIDGSVQTKLKRVKQSLQK</sequence>
<keyword evidence="2 7" id="KW-0813">Transport</keyword>
<proteinExistence type="inferred from homology"/>
<dbReference type="RefSeq" id="WP_056974885.1">
    <property type="nucleotide sequence ID" value="NZ_AYZL01000020.1"/>
</dbReference>
<comment type="function">
    <text evidence="7">F(1)F(0) ATP synthase produces ATP from ADP in the presence of a proton or sodium gradient. F-type ATPases consist of two structural domains, F(1) containing the extramembraneous catalytic core and F(0) containing the membrane proton channel, linked together by a central stalk and a peripheral stalk. During catalysis, ATP synthesis in the catalytic domain of F(1) is coupled via a rotary mechanism of the central stalk subunits to proton translocation.</text>
</comment>
<dbReference type="Proteomes" id="UP000051378">
    <property type="component" value="Unassembled WGS sequence"/>
</dbReference>
<dbReference type="NCBIfam" id="TIGR01145">
    <property type="entry name" value="ATP_synt_delta"/>
    <property type="match status" value="1"/>
</dbReference>
<dbReference type="InterPro" id="IPR026015">
    <property type="entry name" value="ATP_synth_OSCP/delta_N_sf"/>
</dbReference>
<dbReference type="PRINTS" id="PR00125">
    <property type="entry name" value="ATPASEDELTA"/>
</dbReference>
<dbReference type="Pfam" id="PF00213">
    <property type="entry name" value="OSCP"/>
    <property type="match status" value="1"/>
</dbReference>
<evidence type="ECO:0000313" key="9">
    <source>
        <dbReference type="Proteomes" id="UP000051378"/>
    </source>
</evidence>
<comment type="similarity">
    <text evidence="7">Belongs to the ATPase delta chain family.</text>
</comment>
<gene>
    <name evidence="7" type="primary">atpH</name>
    <name evidence="8" type="ORF">FC86_GL000668</name>
</gene>
<dbReference type="Gene3D" id="1.10.520.20">
    <property type="entry name" value="N-terminal domain of the delta subunit of the F1F0-ATP synthase"/>
    <property type="match status" value="1"/>
</dbReference>
<dbReference type="OrthoDB" id="9786633at2"/>
<dbReference type="STRING" id="1423744.FC86_GL000668"/>
<dbReference type="PANTHER" id="PTHR11910">
    <property type="entry name" value="ATP SYNTHASE DELTA CHAIN"/>
    <property type="match status" value="1"/>
</dbReference>
<dbReference type="HAMAP" id="MF_01416">
    <property type="entry name" value="ATP_synth_delta_bact"/>
    <property type="match status" value="1"/>
</dbReference>
<comment type="function">
    <text evidence="7">This protein is part of the stalk that links CF(0) to CF(1). It either transmits conformational changes from CF(0) to CF(1) or is implicated in proton conduction.</text>
</comment>
<keyword evidence="7" id="KW-0139">CF(1)</keyword>
<keyword evidence="9" id="KW-1185">Reference proteome</keyword>
<comment type="subcellular location">
    <subcellularLocation>
        <location evidence="7">Cell membrane</location>
        <topology evidence="7">Peripheral membrane protein</topology>
    </subcellularLocation>
    <subcellularLocation>
        <location evidence="1">Membrane</location>
    </subcellularLocation>
</comment>
<dbReference type="SUPFAM" id="SSF47928">
    <property type="entry name" value="N-terminal domain of the delta subunit of the F1F0-ATP synthase"/>
    <property type="match status" value="1"/>
</dbReference>
<keyword evidence="4 7" id="KW-0406">Ion transport</keyword>
<reference evidence="8 9" key="1">
    <citation type="journal article" date="2015" name="Genome Announc.">
        <title>Expanding the biotechnology potential of lactobacilli through comparative genomics of 213 strains and associated genera.</title>
        <authorList>
            <person name="Sun Z."/>
            <person name="Harris H.M."/>
            <person name="McCann A."/>
            <person name="Guo C."/>
            <person name="Argimon S."/>
            <person name="Zhang W."/>
            <person name="Yang X."/>
            <person name="Jeffery I.B."/>
            <person name="Cooney J.C."/>
            <person name="Kagawa T.F."/>
            <person name="Liu W."/>
            <person name="Song Y."/>
            <person name="Salvetti E."/>
            <person name="Wrobel A."/>
            <person name="Rasinkangas P."/>
            <person name="Parkhill J."/>
            <person name="Rea M.C."/>
            <person name="O'Sullivan O."/>
            <person name="Ritari J."/>
            <person name="Douillard F.P."/>
            <person name="Paul Ross R."/>
            <person name="Yang R."/>
            <person name="Briner A.E."/>
            <person name="Felis G.E."/>
            <person name="de Vos W.M."/>
            <person name="Barrangou R."/>
            <person name="Klaenhammer T.R."/>
            <person name="Caufield P.W."/>
            <person name="Cui Y."/>
            <person name="Zhang H."/>
            <person name="O'Toole P.W."/>
        </authorList>
    </citation>
    <scope>NUCLEOTIDE SEQUENCE [LARGE SCALE GENOMIC DNA]</scope>
    <source>
        <strain evidence="8 9">DSM 23037</strain>
    </source>
</reference>
<evidence type="ECO:0000256" key="6">
    <source>
        <dbReference type="ARBA" id="ARBA00023310"/>
    </source>
</evidence>
<comment type="caution">
    <text evidence="8">The sequence shown here is derived from an EMBL/GenBank/DDBJ whole genome shotgun (WGS) entry which is preliminary data.</text>
</comment>
<organism evidence="8 9">
    <name type="scientific">Holzapfeliella floricola DSM 23037 = JCM 16512</name>
    <dbReference type="NCBI Taxonomy" id="1423744"/>
    <lineage>
        <taxon>Bacteria</taxon>
        <taxon>Bacillati</taxon>
        <taxon>Bacillota</taxon>
        <taxon>Bacilli</taxon>
        <taxon>Lactobacillales</taxon>
        <taxon>Lactobacillaceae</taxon>
        <taxon>Holzapfeliella</taxon>
    </lineage>
</organism>
<evidence type="ECO:0000313" key="8">
    <source>
        <dbReference type="EMBL" id="KRN03563.1"/>
    </source>
</evidence>
<keyword evidence="6 7" id="KW-0066">ATP synthesis</keyword>
<evidence type="ECO:0000256" key="7">
    <source>
        <dbReference type="HAMAP-Rule" id="MF_01416"/>
    </source>
</evidence>
<accession>A0A0R2DK83</accession>
<keyword evidence="3 7" id="KW-0375">Hydrogen ion transport</keyword>
<dbReference type="GO" id="GO:0046933">
    <property type="term" value="F:proton-transporting ATP synthase activity, rotational mechanism"/>
    <property type="evidence" value="ECO:0007669"/>
    <property type="project" value="UniProtKB-UniRule"/>
</dbReference>
<evidence type="ECO:0000256" key="4">
    <source>
        <dbReference type="ARBA" id="ARBA00023065"/>
    </source>
</evidence>
<dbReference type="GO" id="GO:0005886">
    <property type="term" value="C:plasma membrane"/>
    <property type="evidence" value="ECO:0007669"/>
    <property type="project" value="UniProtKB-SubCell"/>
</dbReference>
<protein>
    <recommendedName>
        <fullName evidence="7">ATP synthase subunit delta</fullName>
    </recommendedName>
    <alternativeName>
        <fullName evidence="7">ATP synthase F(1) sector subunit delta</fullName>
    </alternativeName>
    <alternativeName>
        <fullName evidence="7">F-type ATPase subunit delta</fullName>
        <shortName evidence="7">F-ATPase subunit delta</shortName>
    </alternativeName>
</protein>
<evidence type="ECO:0000256" key="2">
    <source>
        <dbReference type="ARBA" id="ARBA00022448"/>
    </source>
</evidence>
<dbReference type="EMBL" id="AYZL01000020">
    <property type="protein sequence ID" value="KRN03563.1"/>
    <property type="molecule type" value="Genomic_DNA"/>
</dbReference>
<dbReference type="InterPro" id="IPR000711">
    <property type="entry name" value="ATPase_OSCP/dsu"/>
</dbReference>
<evidence type="ECO:0000256" key="3">
    <source>
        <dbReference type="ARBA" id="ARBA00022781"/>
    </source>
</evidence>
<name>A0A0R2DK83_9LACO</name>
<keyword evidence="5 7" id="KW-0472">Membrane</keyword>
<evidence type="ECO:0000256" key="5">
    <source>
        <dbReference type="ARBA" id="ARBA00023136"/>
    </source>
</evidence>
<dbReference type="GO" id="GO:0045259">
    <property type="term" value="C:proton-transporting ATP synthase complex"/>
    <property type="evidence" value="ECO:0007669"/>
    <property type="project" value="UniProtKB-KW"/>
</dbReference>
<dbReference type="NCBIfam" id="NF004401">
    <property type="entry name" value="PRK05758.2-1"/>
    <property type="match status" value="1"/>
</dbReference>
<evidence type="ECO:0000256" key="1">
    <source>
        <dbReference type="ARBA" id="ARBA00004370"/>
    </source>
</evidence>